<evidence type="ECO:0000313" key="6">
    <source>
        <dbReference type="EMBL" id="GAA1975466.1"/>
    </source>
</evidence>
<evidence type="ECO:0000313" key="7">
    <source>
        <dbReference type="Proteomes" id="UP001500326"/>
    </source>
</evidence>
<proteinExistence type="inferred from homology"/>
<keyword evidence="2" id="KW-0813">Transport</keyword>
<accession>A0ABN2RV56</accession>
<dbReference type="PANTHER" id="PTHR43553:SF24">
    <property type="entry name" value="ENERGY-COUPLING FACTOR TRANSPORTER ATP-BINDING PROTEIN ECFA1"/>
    <property type="match status" value="1"/>
</dbReference>
<comment type="similarity">
    <text evidence="1">Belongs to the ABC transporter superfamily.</text>
</comment>
<dbReference type="PROSITE" id="PS00211">
    <property type="entry name" value="ABC_TRANSPORTER_1"/>
    <property type="match status" value="2"/>
</dbReference>
<dbReference type="SMART" id="SM00382">
    <property type="entry name" value="AAA"/>
    <property type="match status" value="2"/>
</dbReference>
<gene>
    <name evidence="6" type="ORF">GCM10009777_05450</name>
</gene>
<dbReference type="GO" id="GO:0005524">
    <property type="term" value="F:ATP binding"/>
    <property type="evidence" value="ECO:0007669"/>
    <property type="project" value="UniProtKB-KW"/>
</dbReference>
<dbReference type="Proteomes" id="UP001500326">
    <property type="component" value="Unassembled WGS sequence"/>
</dbReference>
<keyword evidence="3" id="KW-0547">Nucleotide-binding</keyword>
<keyword evidence="7" id="KW-1185">Reference proteome</keyword>
<organism evidence="6 7">
    <name type="scientific">Microbacterium pumilum</name>
    <dbReference type="NCBI Taxonomy" id="344165"/>
    <lineage>
        <taxon>Bacteria</taxon>
        <taxon>Bacillati</taxon>
        <taxon>Actinomycetota</taxon>
        <taxon>Actinomycetes</taxon>
        <taxon>Micrococcales</taxon>
        <taxon>Microbacteriaceae</taxon>
        <taxon>Microbacterium</taxon>
    </lineage>
</organism>
<evidence type="ECO:0000256" key="2">
    <source>
        <dbReference type="ARBA" id="ARBA00022448"/>
    </source>
</evidence>
<feature type="domain" description="ABC transporter" evidence="5">
    <location>
        <begin position="11"/>
        <end position="249"/>
    </location>
</feature>
<dbReference type="Gene3D" id="3.40.50.300">
    <property type="entry name" value="P-loop containing nucleotide triphosphate hydrolases"/>
    <property type="match status" value="2"/>
</dbReference>
<dbReference type="CDD" id="cd03225">
    <property type="entry name" value="ABC_cobalt_CbiO_domain1"/>
    <property type="match status" value="2"/>
</dbReference>
<evidence type="ECO:0000256" key="1">
    <source>
        <dbReference type="ARBA" id="ARBA00005417"/>
    </source>
</evidence>
<dbReference type="InterPro" id="IPR003439">
    <property type="entry name" value="ABC_transporter-like_ATP-bd"/>
</dbReference>
<dbReference type="PANTHER" id="PTHR43553">
    <property type="entry name" value="HEAVY METAL TRANSPORTER"/>
    <property type="match status" value="1"/>
</dbReference>
<sequence length="488" mass="50621">MAGVTPRPAAIDAQGWGWRHASRHAWAIRDASFHIEPGERVLLLGASGAGKSTLLHGLAGVLGGEDDGEQTGSLLIDGTPAAQARGRAGLVLQDPDAQVILARVGDDVAFGCENFGVPRDEIWPRVSRSLDAVGLDVPLDRATKALSGGQKQRLALAGLLAMRPGLVLLDEPTANLDPAGVTEVRDAVTRMLDAHPATLVIVEHRVSVWLPVVSRVIVLGDIDGGGVIADGPPEAVLAREGRELAARGVWVPGIPPARPPAPAQTPGAPLLSAERLSVQRVAGHPVASGIDVAVRAGGALAITGPNGAGKSTLGLTVAGLLAPASGTLLASPELAGSAGPHPIRWASRQLLTRIGTVFQDPEHQLLAKTVRDELEVGPRALGIGEGETAARVDELLERLRLAPLARANPFTLSGGEKRRLTVAAALATAPRVLVLDEPTFGQDARTWAELVALLARLRDDGSAIVAITHDEDVIDALHAERLDLGGRA</sequence>
<dbReference type="InterPro" id="IPR017871">
    <property type="entry name" value="ABC_transporter-like_CS"/>
</dbReference>
<evidence type="ECO:0000256" key="4">
    <source>
        <dbReference type="ARBA" id="ARBA00022840"/>
    </source>
</evidence>
<dbReference type="RefSeq" id="WP_344058285.1">
    <property type="nucleotide sequence ID" value="NZ_BAAAOH010000001.1"/>
</dbReference>
<dbReference type="PROSITE" id="PS50893">
    <property type="entry name" value="ABC_TRANSPORTER_2"/>
    <property type="match status" value="2"/>
</dbReference>
<reference evidence="6 7" key="1">
    <citation type="journal article" date="2019" name="Int. J. Syst. Evol. Microbiol.">
        <title>The Global Catalogue of Microorganisms (GCM) 10K type strain sequencing project: providing services to taxonomists for standard genome sequencing and annotation.</title>
        <authorList>
            <consortium name="The Broad Institute Genomics Platform"/>
            <consortium name="The Broad Institute Genome Sequencing Center for Infectious Disease"/>
            <person name="Wu L."/>
            <person name="Ma J."/>
        </authorList>
    </citation>
    <scope>NUCLEOTIDE SEQUENCE [LARGE SCALE GENOMIC DNA]</scope>
    <source>
        <strain evidence="6 7">JCM 14902</strain>
    </source>
</reference>
<dbReference type="InterPro" id="IPR050095">
    <property type="entry name" value="ECF_ABC_transporter_ATP-bd"/>
</dbReference>
<dbReference type="InterPro" id="IPR027417">
    <property type="entry name" value="P-loop_NTPase"/>
</dbReference>
<dbReference type="SUPFAM" id="SSF52540">
    <property type="entry name" value="P-loop containing nucleoside triphosphate hydrolases"/>
    <property type="match status" value="2"/>
</dbReference>
<comment type="caution">
    <text evidence="6">The sequence shown here is derived from an EMBL/GenBank/DDBJ whole genome shotgun (WGS) entry which is preliminary data.</text>
</comment>
<dbReference type="InterPro" id="IPR003593">
    <property type="entry name" value="AAA+_ATPase"/>
</dbReference>
<evidence type="ECO:0000256" key="3">
    <source>
        <dbReference type="ARBA" id="ARBA00022741"/>
    </source>
</evidence>
<feature type="domain" description="ABC transporter" evidence="5">
    <location>
        <begin position="271"/>
        <end position="486"/>
    </location>
</feature>
<dbReference type="Pfam" id="PF00005">
    <property type="entry name" value="ABC_tran"/>
    <property type="match status" value="2"/>
</dbReference>
<name>A0ABN2RV56_9MICO</name>
<dbReference type="InterPro" id="IPR015856">
    <property type="entry name" value="ABC_transpr_CbiO/EcfA_su"/>
</dbReference>
<evidence type="ECO:0000259" key="5">
    <source>
        <dbReference type="PROSITE" id="PS50893"/>
    </source>
</evidence>
<keyword evidence="4 6" id="KW-0067">ATP-binding</keyword>
<dbReference type="EMBL" id="BAAAOH010000001">
    <property type="protein sequence ID" value="GAA1975466.1"/>
    <property type="molecule type" value="Genomic_DNA"/>
</dbReference>
<protein>
    <submittedName>
        <fullName evidence="6">ABC transporter ATP-binding protein</fullName>
    </submittedName>
</protein>